<name>A0AAE3XRZ2_9BACT</name>
<gene>
    <name evidence="1" type="ORF">HNQ88_004020</name>
</gene>
<dbReference type="EMBL" id="JAVDQD010000006">
    <property type="protein sequence ID" value="MDR6240944.1"/>
    <property type="molecule type" value="Genomic_DNA"/>
</dbReference>
<dbReference type="AlphaFoldDB" id="A0AAE3XRZ2"/>
<dbReference type="RefSeq" id="WP_309941334.1">
    <property type="nucleotide sequence ID" value="NZ_AP025305.1"/>
</dbReference>
<sequence>MNTKTHLKNTKEQVIEALSSEKEVLVKEFASILRICSDVLNIEKLLFWEDLLKENGWESLLITKSAVSEQLIFWRNYEPSLKTLSASLQKTCEKVFLYWEEDDLCDMQGQFYYYKFKETNQVFKESEYGNLIGVSKELIQKSEISIALIPDLAYSSLLNIDFHDSLYY</sequence>
<comment type="caution">
    <text evidence="1">The sequence shown here is derived from an EMBL/GenBank/DDBJ whole genome shotgun (WGS) entry which is preliminary data.</text>
</comment>
<reference evidence="1" key="1">
    <citation type="submission" date="2023-07" db="EMBL/GenBank/DDBJ databases">
        <title>Genomic Encyclopedia of Type Strains, Phase IV (KMG-IV): sequencing the most valuable type-strain genomes for metagenomic binning, comparative biology and taxonomic classification.</title>
        <authorList>
            <person name="Goeker M."/>
        </authorList>
    </citation>
    <scope>NUCLEOTIDE SEQUENCE</scope>
    <source>
        <strain evidence="1">DSM 26174</strain>
    </source>
</reference>
<accession>A0AAE3XRZ2</accession>
<protein>
    <submittedName>
        <fullName evidence="1">Uncharacterized protein</fullName>
    </submittedName>
</protein>
<evidence type="ECO:0000313" key="1">
    <source>
        <dbReference type="EMBL" id="MDR6240944.1"/>
    </source>
</evidence>
<proteinExistence type="predicted"/>
<organism evidence="1 2">
    <name type="scientific">Aureibacter tunicatorum</name>
    <dbReference type="NCBI Taxonomy" id="866807"/>
    <lineage>
        <taxon>Bacteria</taxon>
        <taxon>Pseudomonadati</taxon>
        <taxon>Bacteroidota</taxon>
        <taxon>Cytophagia</taxon>
        <taxon>Cytophagales</taxon>
        <taxon>Persicobacteraceae</taxon>
        <taxon>Aureibacter</taxon>
    </lineage>
</organism>
<dbReference type="Proteomes" id="UP001185092">
    <property type="component" value="Unassembled WGS sequence"/>
</dbReference>
<keyword evidence="2" id="KW-1185">Reference proteome</keyword>
<evidence type="ECO:0000313" key="2">
    <source>
        <dbReference type="Proteomes" id="UP001185092"/>
    </source>
</evidence>